<comment type="caution">
    <text evidence="3">The sequence shown here is derived from an EMBL/GenBank/DDBJ whole genome shotgun (WGS) entry which is preliminary data.</text>
</comment>
<keyword evidence="4" id="KW-1185">Reference proteome</keyword>
<evidence type="ECO:0000256" key="1">
    <source>
        <dbReference type="SAM" id="Phobius"/>
    </source>
</evidence>
<evidence type="ECO:0000313" key="4">
    <source>
        <dbReference type="Proteomes" id="UP000030428"/>
    </source>
</evidence>
<dbReference type="SUPFAM" id="SSF56436">
    <property type="entry name" value="C-type lectin-like"/>
    <property type="match status" value="1"/>
</dbReference>
<sequence>MAQQGVCKNYGDCQLADEKKPMSLESTNRICPDCGQPLYEIPSSSPLWLKISGGILIFLVLIVGGGVWWYVSPPVPTPTPKPPHPELTQSEKLRIKIEALQRQIDAIQAEIGNTPVHSLITQLEDIQGQIDQMPELQTQIVQIYIQLVENLSQEINRLQTQIGTNTHLATELESVQKHIKAIQSASAQLPETAALNQKIEGLQTQIEQIYTQLVDNMSQEINHLQTQIGTKALLELATELESVQQQMKAIQSGSAQLPDTSQLIALNQTIEERQTQIEQIYTQLVKEIQNPLEKIQAQVGHKKTVSLTTPLEKLQDQVWGIQRPISRFYGSHSLLYAQVSELQTRIEQIYRQLIDNINQTIEALPKPPFRHTSAVISVTTQLVEIQEPIDAVHKLLDKLYETEQVLALQKQVEKQQTGIEQTYRMLVSDIEKQIKAMPADKCTAPKQLQSQIETIQTQIEAIQQRIDKSIRRPEMAALKTRLDGLHRKVMRDLTEISSCSCVDEVPKCLSAEMQKKLPLSCVPTLQNRAIPGYLHDWIKGVAKVTESEFFVMRREVKVGEFQDYVKTLDKGQRDQLGDVWRQDDAGEVPDENPVAGVPWWAAKGYADWLSKKTGCPLTLPTYNQWIAATVSHANPDNAVIRDKQQFLGLKPQQRTDDGKKQASNDLFQQLLSDETEENAGGVLDLLGNLREWSIDNRGQEECPDDSFHYILGEDYKTWRDNIAGAPICEMGMSDMVGFRLVLRENK</sequence>
<proteinExistence type="predicted"/>
<dbReference type="Gene3D" id="3.90.1580.10">
    <property type="entry name" value="paralog of FGE (formylglycine-generating enzyme)"/>
    <property type="match status" value="1"/>
</dbReference>
<keyword evidence="1" id="KW-1133">Transmembrane helix</keyword>
<dbReference type="InterPro" id="IPR042095">
    <property type="entry name" value="SUMF_sf"/>
</dbReference>
<dbReference type="Pfam" id="PF03781">
    <property type="entry name" value="FGE-sulfatase"/>
    <property type="match status" value="1"/>
</dbReference>
<name>A0A0A6S6V9_9GAMM</name>
<gene>
    <name evidence="3" type="ORF">PN36_26070</name>
</gene>
<dbReference type="AlphaFoldDB" id="A0A0A6S6V9"/>
<protein>
    <recommendedName>
        <fullName evidence="2">Sulfatase-modifying factor enzyme-like domain-containing protein</fullName>
    </recommendedName>
</protein>
<feature type="transmembrane region" description="Helical" evidence="1">
    <location>
        <begin position="47"/>
        <end position="71"/>
    </location>
</feature>
<evidence type="ECO:0000313" key="3">
    <source>
        <dbReference type="EMBL" id="KHD08958.1"/>
    </source>
</evidence>
<keyword evidence="1" id="KW-0472">Membrane</keyword>
<dbReference type="Gene3D" id="1.10.287.1490">
    <property type="match status" value="1"/>
</dbReference>
<dbReference type="Proteomes" id="UP000030428">
    <property type="component" value="Unassembled WGS sequence"/>
</dbReference>
<keyword evidence="1" id="KW-0812">Transmembrane</keyword>
<dbReference type="InterPro" id="IPR016187">
    <property type="entry name" value="CTDL_fold"/>
</dbReference>
<dbReference type="InterPro" id="IPR005532">
    <property type="entry name" value="SUMF_dom"/>
</dbReference>
<reference evidence="3 4" key="1">
    <citation type="journal article" date="2016" name="Front. Microbiol.">
        <title>Single-Cell (Meta-)Genomics of a Dimorphic Candidatus Thiomargarita nelsonii Reveals Genomic Plasticity.</title>
        <authorList>
            <person name="Flood B.E."/>
            <person name="Fliss P."/>
            <person name="Jones D.S."/>
            <person name="Dick G.J."/>
            <person name="Jain S."/>
            <person name="Kaster A.K."/>
            <person name="Winkel M."/>
            <person name="Mussmann M."/>
            <person name="Bailey J."/>
        </authorList>
    </citation>
    <scope>NUCLEOTIDE SEQUENCE [LARGE SCALE GENOMIC DNA]</scope>
    <source>
        <strain evidence="3">Hydrate Ridge</strain>
    </source>
</reference>
<organism evidence="3 4">
    <name type="scientific">Candidatus Thiomargarita nelsonii</name>
    <dbReference type="NCBI Taxonomy" id="1003181"/>
    <lineage>
        <taxon>Bacteria</taxon>
        <taxon>Pseudomonadati</taxon>
        <taxon>Pseudomonadota</taxon>
        <taxon>Gammaproteobacteria</taxon>
        <taxon>Thiotrichales</taxon>
        <taxon>Thiotrichaceae</taxon>
        <taxon>Thiomargarita</taxon>
    </lineage>
</organism>
<accession>A0A0A6S6V9</accession>
<dbReference type="EMBL" id="JSZA02000150">
    <property type="protein sequence ID" value="KHD08958.1"/>
    <property type="molecule type" value="Genomic_DNA"/>
</dbReference>
<feature type="domain" description="Sulfatase-modifying factor enzyme-like" evidence="2">
    <location>
        <begin position="540"/>
        <end position="697"/>
    </location>
</feature>
<evidence type="ECO:0000259" key="2">
    <source>
        <dbReference type="Pfam" id="PF03781"/>
    </source>
</evidence>